<name>A0A7S4LGX8_9EUGL</name>
<protein>
    <submittedName>
        <fullName evidence="1">Uncharacterized protein</fullName>
    </submittedName>
</protein>
<organism evidence="1">
    <name type="scientific">Eutreptiella gymnastica</name>
    <dbReference type="NCBI Taxonomy" id="73025"/>
    <lineage>
        <taxon>Eukaryota</taxon>
        <taxon>Discoba</taxon>
        <taxon>Euglenozoa</taxon>
        <taxon>Euglenida</taxon>
        <taxon>Spirocuta</taxon>
        <taxon>Euglenophyceae</taxon>
        <taxon>Eutreptiales</taxon>
        <taxon>Eutreptiaceae</taxon>
        <taxon>Eutreptiella</taxon>
    </lineage>
</organism>
<dbReference type="AlphaFoldDB" id="A0A7S4LGX8"/>
<evidence type="ECO:0000313" key="1">
    <source>
        <dbReference type="EMBL" id="CAE0828302.1"/>
    </source>
</evidence>
<reference evidence="1" key="1">
    <citation type="submission" date="2021-01" db="EMBL/GenBank/DDBJ databases">
        <authorList>
            <person name="Corre E."/>
            <person name="Pelletier E."/>
            <person name="Niang G."/>
            <person name="Scheremetjew M."/>
            <person name="Finn R."/>
            <person name="Kale V."/>
            <person name="Holt S."/>
            <person name="Cochrane G."/>
            <person name="Meng A."/>
            <person name="Brown T."/>
            <person name="Cohen L."/>
        </authorList>
    </citation>
    <scope>NUCLEOTIDE SEQUENCE</scope>
    <source>
        <strain evidence="1">CCMP1594</strain>
    </source>
</reference>
<proteinExistence type="predicted"/>
<accession>A0A7S4LGX8</accession>
<gene>
    <name evidence="1" type="ORF">EGYM00163_LOCUS39571</name>
</gene>
<sequence length="152" mass="16626">MRACLRAHVFQPTSTLTFGARVVPVHSAVACMFCPQPQPAIARATPALLWRGRRRALRPHWRPEGLGLPMPPPSVPLHGPPLQCPVQLQREALRPLGLCPLLVPLTPNHRHVLPLEPTVWAHGTDMQRVSSPPLPVDGSNPHPLGCRWVGPG</sequence>
<dbReference type="EMBL" id="HBJA01114989">
    <property type="protein sequence ID" value="CAE0828302.1"/>
    <property type="molecule type" value="Transcribed_RNA"/>
</dbReference>